<protein>
    <submittedName>
        <fullName evidence="1">Uncharacterized protein</fullName>
    </submittedName>
</protein>
<organism evidence="1 2">
    <name type="scientific">Jeotgalibacillus malaysiensis</name>
    <dbReference type="NCBI Taxonomy" id="1508404"/>
    <lineage>
        <taxon>Bacteria</taxon>
        <taxon>Bacillati</taxon>
        <taxon>Bacillota</taxon>
        <taxon>Bacilli</taxon>
        <taxon>Bacillales</taxon>
        <taxon>Caryophanaceae</taxon>
        <taxon>Jeotgalibacillus</taxon>
    </lineage>
</organism>
<name>A0A0B5AUK3_9BACL</name>
<keyword evidence="2" id="KW-1185">Reference proteome</keyword>
<evidence type="ECO:0000313" key="2">
    <source>
        <dbReference type="Proteomes" id="UP000031449"/>
    </source>
</evidence>
<evidence type="ECO:0000313" key="1">
    <source>
        <dbReference type="EMBL" id="AJD92288.1"/>
    </source>
</evidence>
<dbReference type="AlphaFoldDB" id="A0A0B5AUK3"/>
<dbReference type="EMBL" id="CP009416">
    <property type="protein sequence ID" value="AJD92288.1"/>
    <property type="molecule type" value="Genomic_DNA"/>
</dbReference>
<reference evidence="1 2" key="1">
    <citation type="submission" date="2014-08" db="EMBL/GenBank/DDBJ databases">
        <title>Complete genome of a marine bacteria Jeotgalibacillus malaysiensis.</title>
        <authorList>
            <person name="Yaakop A.S."/>
            <person name="Chan K.-G."/>
            <person name="Goh K.M."/>
        </authorList>
    </citation>
    <scope>NUCLEOTIDE SEQUENCE [LARGE SCALE GENOMIC DNA]</scope>
    <source>
        <strain evidence="1 2">D5</strain>
    </source>
</reference>
<dbReference type="STRING" id="1508404.JMA_29710"/>
<dbReference type="KEGG" id="jeo:JMA_29710"/>
<proteinExistence type="predicted"/>
<gene>
    <name evidence="1" type="ORF">JMA_29710</name>
</gene>
<dbReference type="BioCyc" id="JESP1508404:G14D9-12252-MONOMER"/>
<dbReference type="Proteomes" id="UP000031449">
    <property type="component" value="Chromosome"/>
</dbReference>
<dbReference type="OrthoDB" id="2451502at2"/>
<dbReference type="HOGENOM" id="CLU_952418_0_0_9"/>
<sequence length="294" mass="34943">MEKNDWFLSMYYSDLKYEIKGNEKKIIEHLYLVMDQLKEAKDQENRSINLDFKVNRKASEGIQEIFSNKFEKIEIDTELRTYVETLGTRIEWIYCLGIACYIVNQEENFLTAKKLRETYIKAGIKQPQNIHLSINQCVRKGFMKEIGKVKGLKAYIVTNDGMDFIDRQVKIDHKAVDDNGFEDPEQKEQLENFYNQLSNKDHLFLKQFEVMEERILIMMFMLKLKNVATAIRPNFMYLLMVKIYGYDGLPRSVHLGLSRTRPLTKKIKWYNKIHYQIEKEGIDWAEDQLNAFKS</sequence>
<accession>A0A0B5AUK3</accession>